<accession>A0A329X8I8</accession>
<dbReference type="EMBL" id="NSCM01000012">
    <property type="protein sequence ID" value="RAX12876.1"/>
    <property type="molecule type" value="Genomic_DNA"/>
</dbReference>
<organism evidence="2 3">
    <name type="scientific">Photorhabdus bodei</name>
    <dbReference type="NCBI Taxonomy" id="2029681"/>
    <lineage>
        <taxon>Bacteria</taxon>
        <taxon>Pseudomonadati</taxon>
        <taxon>Pseudomonadota</taxon>
        <taxon>Gammaproteobacteria</taxon>
        <taxon>Enterobacterales</taxon>
        <taxon>Morganellaceae</taxon>
        <taxon>Photorhabdus</taxon>
    </lineage>
</organism>
<comment type="caution">
    <text evidence="2">The sequence shown here is derived from an EMBL/GenBank/DDBJ whole genome shotgun (WGS) entry which is preliminary data.</text>
</comment>
<dbReference type="AlphaFoldDB" id="A0A329X8I8"/>
<reference evidence="2 3" key="1">
    <citation type="journal article" date="2018" name="Int. J. Syst. Evol. Microbiol.">
        <title>Whole-genome-based revisit of Photorhabdus phylogeny: proposal for the elevation of most Photorhabdus subspecies to the species level and description of one novel species Photorhabdus bodei sp. nov., and one novel subspecies Photorhabdus laumondii subsp. clarkei subsp. nov.</title>
        <authorList>
            <person name="Machado R.A.R."/>
            <person name="Wuthrich D."/>
            <person name="Kuhnert P."/>
            <person name="Arce C.C.M."/>
            <person name="Thonen L."/>
            <person name="Ruiz C."/>
            <person name="Zhang X."/>
            <person name="Robert C.A.M."/>
            <person name="Karimi J."/>
            <person name="Kamali S."/>
            <person name="Ma J."/>
            <person name="Bruggmann R."/>
            <person name="Erb M."/>
        </authorList>
    </citation>
    <scope>NUCLEOTIDE SEQUENCE [LARGE SCALE GENOMIC DNA]</scope>
    <source>
        <strain evidence="2 3">LJ24-63</strain>
    </source>
</reference>
<evidence type="ECO:0000313" key="2">
    <source>
        <dbReference type="EMBL" id="RAX12876.1"/>
    </source>
</evidence>
<keyword evidence="1" id="KW-0812">Transmembrane</keyword>
<dbReference type="Proteomes" id="UP000250919">
    <property type="component" value="Unassembled WGS sequence"/>
</dbReference>
<feature type="transmembrane region" description="Helical" evidence="1">
    <location>
        <begin position="37"/>
        <end position="53"/>
    </location>
</feature>
<sequence>MKVVEKMDVHQVITPFATALGLAFFSVLNNWDYNNDRLMFLLLNLFAFLILFFHHRGFYSYFIENNFCSRCFTQVIIATFGKKVALYINIL</sequence>
<keyword evidence="1" id="KW-1133">Transmembrane helix</keyword>
<evidence type="ECO:0000313" key="3">
    <source>
        <dbReference type="Proteomes" id="UP000250919"/>
    </source>
</evidence>
<evidence type="ECO:0000256" key="1">
    <source>
        <dbReference type="SAM" id="Phobius"/>
    </source>
</evidence>
<name>A0A329X8I8_9GAMM</name>
<feature type="transmembrane region" description="Helical" evidence="1">
    <location>
        <begin position="12"/>
        <end position="31"/>
    </location>
</feature>
<proteinExistence type="predicted"/>
<keyword evidence="1" id="KW-0472">Membrane</keyword>
<dbReference type="GeneID" id="88808872"/>
<protein>
    <submittedName>
        <fullName evidence="2">Uncharacterized protein</fullName>
    </submittedName>
</protein>
<dbReference type="RefSeq" id="WP_112895230.1">
    <property type="nucleotide sequence ID" value="NZ_CAWNYH010000012.1"/>
</dbReference>
<gene>
    <name evidence="2" type="ORF">CKY02_10190</name>
</gene>